<sequence length="380" mass="38823">MTTSSSIMSTPRTTSWRLFTSLLIFTSLLSILSPNFLVQAGTGIGFCGDCQTFANAIQPCGVTFGPTDIQINGTYSPPQAAAKCICTDIMQKVLWTCAKCELLGGYAAKSPPPQQYHTTCISWGQTSLADWDAPYTGVVAPGTTTPMTASTSPAANPGTTTAGTLNPPATSAGGAGTGTGSTSTASGGTTNPSSASDNAVNGGQSDSSGGPSGTAIGISVGIIGVALVAGVVAVAMMKRRRRRHAPLELDGTYVGLEDTTWEKPRPSSPPMAPAPIASGSPAAASRMAVAMGGMSRPSPFESRPGGGGSVVNGGYDHQYDHYDGGYGQPGQGYDQYANHGYDQGYQYQGHHDYGYDQHMPPSGAPAYHPGGKGGEGGQYL</sequence>
<evidence type="ECO:0000313" key="8">
    <source>
        <dbReference type="EMBL" id="GJJ77086.1"/>
    </source>
</evidence>
<feature type="compositionally biased region" description="Low complexity" evidence="5">
    <location>
        <begin position="337"/>
        <end position="348"/>
    </location>
</feature>
<feature type="region of interest" description="Disordered" evidence="5">
    <location>
        <begin position="337"/>
        <end position="380"/>
    </location>
</feature>
<feature type="compositionally biased region" description="Gly residues" evidence="5">
    <location>
        <begin position="370"/>
        <end position="380"/>
    </location>
</feature>
<evidence type="ECO:0000256" key="7">
    <source>
        <dbReference type="SAM" id="SignalP"/>
    </source>
</evidence>
<accession>A0A9P3HI81</accession>
<feature type="region of interest" description="Disordered" evidence="5">
    <location>
        <begin position="258"/>
        <end position="314"/>
    </location>
</feature>
<protein>
    <recommendedName>
        <fullName evidence="10">Transmembrane protein</fullName>
    </recommendedName>
</protein>
<reference evidence="8" key="2">
    <citation type="journal article" date="2022" name="Microbiol. Resour. Announc.">
        <title>Whole-Genome Sequence of Entomortierella parvispora E1425, a Mucoromycotan Fungus Associated with Burkholderiaceae-Related Endosymbiotic Bacteria.</title>
        <authorList>
            <person name="Herlambang A."/>
            <person name="Guo Y."/>
            <person name="Takashima Y."/>
            <person name="Narisawa K."/>
            <person name="Ohta H."/>
            <person name="Nishizawa T."/>
        </authorList>
    </citation>
    <scope>NUCLEOTIDE SEQUENCE</scope>
    <source>
        <strain evidence="8">E1425</strain>
    </source>
</reference>
<evidence type="ECO:0008006" key="10">
    <source>
        <dbReference type="Google" id="ProtNLM"/>
    </source>
</evidence>
<evidence type="ECO:0000256" key="4">
    <source>
        <dbReference type="ARBA" id="ARBA00023136"/>
    </source>
</evidence>
<feature type="compositionally biased region" description="Low complexity" evidence="5">
    <location>
        <begin position="180"/>
        <end position="210"/>
    </location>
</feature>
<feature type="compositionally biased region" description="Low complexity" evidence="5">
    <location>
        <begin position="142"/>
        <end position="172"/>
    </location>
</feature>
<comment type="subcellular location">
    <subcellularLocation>
        <location evidence="1">Membrane</location>
        <topology evidence="1">Single-pass membrane protein</topology>
    </subcellularLocation>
</comment>
<keyword evidence="3 6" id="KW-1133">Transmembrane helix</keyword>
<proteinExistence type="predicted"/>
<feature type="compositionally biased region" description="Low complexity" evidence="5">
    <location>
        <begin position="274"/>
        <end position="285"/>
    </location>
</feature>
<dbReference type="OrthoDB" id="2439953at2759"/>
<keyword evidence="2 6" id="KW-0812">Transmembrane</keyword>
<dbReference type="GO" id="GO:0016020">
    <property type="term" value="C:membrane"/>
    <property type="evidence" value="ECO:0007669"/>
    <property type="project" value="UniProtKB-SubCell"/>
</dbReference>
<dbReference type="EMBL" id="BQFW01000013">
    <property type="protein sequence ID" value="GJJ77086.1"/>
    <property type="molecule type" value="Genomic_DNA"/>
</dbReference>
<dbReference type="Proteomes" id="UP000827284">
    <property type="component" value="Unassembled WGS sequence"/>
</dbReference>
<dbReference type="GO" id="GO:0071944">
    <property type="term" value="C:cell periphery"/>
    <property type="evidence" value="ECO:0007669"/>
    <property type="project" value="UniProtKB-ARBA"/>
</dbReference>
<dbReference type="InterPro" id="IPR051694">
    <property type="entry name" value="Immunoregulatory_rcpt-like"/>
</dbReference>
<dbReference type="AlphaFoldDB" id="A0A9P3HI81"/>
<evidence type="ECO:0000256" key="1">
    <source>
        <dbReference type="ARBA" id="ARBA00004167"/>
    </source>
</evidence>
<feature type="transmembrane region" description="Helical" evidence="6">
    <location>
        <begin position="215"/>
        <end position="237"/>
    </location>
</feature>
<reference evidence="8" key="1">
    <citation type="submission" date="2021-11" db="EMBL/GenBank/DDBJ databases">
        <authorList>
            <person name="Herlambang A."/>
            <person name="Guo Y."/>
            <person name="Takashima Y."/>
            <person name="Nishizawa T."/>
        </authorList>
    </citation>
    <scope>NUCLEOTIDE SEQUENCE</scope>
    <source>
        <strain evidence="8">E1425</strain>
    </source>
</reference>
<comment type="caution">
    <text evidence="8">The sequence shown here is derived from an EMBL/GenBank/DDBJ whole genome shotgun (WGS) entry which is preliminary data.</text>
</comment>
<evidence type="ECO:0000256" key="6">
    <source>
        <dbReference type="SAM" id="Phobius"/>
    </source>
</evidence>
<feature type="signal peptide" evidence="7">
    <location>
        <begin position="1"/>
        <end position="34"/>
    </location>
</feature>
<feature type="chain" id="PRO_5040407591" description="Transmembrane protein" evidence="7">
    <location>
        <begin position="35"/>
        <end position="380"/>
    </location>
</feature>
<evidence type="ECO:0000256" key="5">
    <source>
        <dbReference type="SAM" id="MobiDB-lite"/>
    </source>
</evidence>
<feature type="region of interest" description="Disordered" evidence="5">
    <location>
        <begin position="142"/>
        <end position="210"/>
    </location>
</feature>
<keyword evidence="9" id="KW-1185">Reference proteome</keyword>
<keyword evidence="7" id="KW-0732">Signal</keyword>
<gene>
    <name evidence="8" type="ORF">EMPS_09445</name>
</gene>
<keyword evidence="4 6" id="KW-0472">Membrane</keyword>
<evidence type="ECO:0000313" key="9">
    <source>
        <dbReference type="Proteomes" id="UP000827284"/>
    </source>
</evidence>
<evidence type="ECO:0000256" key="2">
    <source>
        <dbReference type="ARBA" id="ARBA00022692"/>
    </source>
</evidence>
<organism evidence="8 9">
    <name type="scientific">Entomortierella parvispora</name>
    <dbReference type="NCBI Taxonomy" id="205924"/>
    <lineage>
        <taxon>Eukaryota</taxon>
        <taxon>Fungi</taxon>
        <taxon>Fungi incertae sedis</taxon>
        <taxon>Mucoromycota</taxon>
        <taxon>Mortierellomycotina</taxon>
        <taxon>Mortierellomycetes</taxon>
        <taxon>Mortierellales</taxon>
        <taxon>Mortierellaceae</taxon>
        <taxon>Entomortierella</taxon>
    </lineage>
</organism>
<name>A0A9P3HI81_9FUNG</name>
<dbReference type="PANTHER" id="PTHR15549">
    <property type="entry name" value="PAIRED IMMUNOGLOBULIN-LIKE TYPE 2 RECEPTOR"/>
    <property type="match status" value="1"/>
</dbReference>
<evidence type="ECO:0000256" key="3">
    <source>
        <dbReference type="ARBA" id="ARBA00022989"/>
    </source>
</evidence>
<dbReference type="PANTHER" id="PTHR15549:SF33">
    <property type="entry name" value="MEMBRANE PROTEIN WSC4, PUTATIVE (AFU_ORTHOLOGUE AFUA_5G09020)-RELATED"/>
    <property type="match status" value="1"/>
</dbReference>